<evidence type="ECO:0000313" key="2">
    <source>
        <dbReference type="EMBL" id="KAA1066960.1"/>
    </source>
</evidence>
<feature type="signal peptide" evidence="1">
    <location>
        <begin position="1"/>
        <end position="23"/>
    </location>
</feature>
<gene>
    <name evidence="3" type="ORF">PGT21_011601</name>
    <name evidence="2" type="ORF">PGTUg99_019670</name>
</gene>
<accession>A0A5B0N3S2</accession>
<evidence type="ECO:0000256" key="1">
    <source>
        <dbReference type="SAM" id="SignalP"/>
    </source>
</evidence>
<evidence type="ECO:0000313" key="5">
    <source>
        <dbReference type="Proteomes" id="UP000325313"/>
    </source>
</evidence>
<dbReference type="EMBL" id="VDEP01000508">
    <property type="protein sequence ID" value="KAA1066960.1"/>
    <property type="molecule type" value="Genomic_DNA"/>
</dbReference>
<feature type="chain" id="PRO_5036137387" evidence="1">
    <location>
        <begin position="24"/>
        <end position="141"/>
    </location>
</feature>
<proteinExistence type="predicted"/>
<dbReference type="Proteomes" id="UP000324748">
    <property type="component" value="Unassembled WGS sequence"/>
</dbReference>
<dbReference type="AlphaFoldDB" id="A0A5B0N3S2"/>
<name>A0A5B0N3S2_PUCGR</name>
<comment type="caution">
    <text evidence="3">The sequence shown here is derived from an EMBL/GenBank/DDBJ whole genome shotgun (WGS) entry which is preliminary data.</text>
</comment>
<organism evidence="3 4">
    <name type="scientific">Puccinia graminis f. sp. tritici</name>
    <dbReference type="NCBI Taxonomy" id="56615"/>
    <lineage>
        <taxon>Eukaryota</taxon>
        <taxon>Fungi</taxon>
        <taxon>Dikarya</taxon>
        <taxon>Basidiomycota</taxon>
        <taxon>Pucciniomycotina</taxon>
        <taxon>Pucciniomycetes</taxon>
        <taxon>Pucciniales</taxon>
        <taxon>Pucciniaceae</taxon>
        <taxon>Puccinia</taxon>
    </lineage>
</organism>
<dbReference type="EMBL" id="VSWC01000118">
    <property type="protein sequence ID" value="KAA1083917.1"/>
    <property type="molecule type" value="Genomic_DNA"/>
</dbReference>
<keyword evidence="4" id="KW-1185">Reference proteome</keyword>
<dbReference type="Proteomes" id="UP000325313">
    <property type="component" value="Unassembled WGS sequence"/>
</dbReference>
<protein>
    <submittedName>
        <fullName evidence="3">Uncharacterized protein</fullName>
    </submittedName>
</protein>
<evidence type="ECO:0000313" key="3">
    <source>
        <dbReference type="EMBL" id="KAA1083917.1"/>
    </source>
</evidence>
<sequence length="141" mass="15545">MDLCRMLVVFSLLAVFDRHPVSGDSLPPDFQNKLSKTDPGCKSSVGYKDDVKVHFCFRQNPDIPPSKRIPLGIPSDVTIAQPEQMITKGTTTLEACRKLNKEFKLSGCCSPSVFDISRGKPVMKSSFFANVTIPSFQNACT</sequence>
<evidence type="ECO:0000313" key="4">
    <source>
        <dbReference type="Proteomes" id="UP000324748"/>
    </source>
</evidence>
<keyword evidence="1" id="KW-0732">Signal</keyword>
<reference evidence="4 5" key="1">
    <citation type="submission" date="2019-05" db="EMBL/GenBank/DDBJ databases">
        <title>Emergence of the Ug99 lineage of the wheat stem rust pathogen through somatic hybridization.</title>
        <authorList>
            <person name="Li F."/>
            <person name="Upadhyaya N.M."/>
            <person name="Sperschneider J."/>
            <person name="Matny O."/>
            <person name="Nguyen-Phuc H."/>
            <person name="Mago R."/>
            <person name="Raley C."/>
            <person name="Miller M.E."/>
            <person name="Silverstein K.A.T."/>
            <person name="Henningsen E."/>
            <person name="Hirsch C.D."/>
            <person name="Visser B."/>
            <person name="Pretorius Z.A."/>
            <person name="Steffenson B.J."/>
            <person name="Schwessinger B."/>
            <person name="Dodds P.N."/>
            <person name="Figueroa M."/>
        </authorList>
    </citation>
    <scope>NUCLEOTIDE SEQUENCE [LARGE SCALE GENOMIC DNA]</scope>
    <source>
        <strain evidence="3">21-0</strain>
        <strain evidence="2 5">Ug99</strain>
    </source>
</reference>